<reference evidence="1" key="1">
    <citation type="submission" date="2013-11" db="EMBL/GenBank/DDBJ databases">
        <title>Genome sequence of the fusiform rust pathogen reveals effectors for host alternation and coevolution with pine.</title>
        <authorList>
            <consortium name="DOE Joint Genome Institute"/>
            <person name="Smith K."/>
            <person name="Pendleton A."/>
            <person name="Kubisiak T."/>
            <person name="Anderson C."/>
            <person name="Salamov A."/>
            <person name="Aerts A."/>
            <person name="Riley R."/>
            <person name="Clum A."/>
            <person name="Lindquist E."/>
            <person name="Ence D."/>
            <person name="Campbell M."/>
            <person name="Kronenberg Z."/>
            <person name="Feau N."/>
            <person name="Dhillon B."/>
            <person name="Hamelin R."/>
            <person name="Burleigh J."/>
            <person name="Smith J."/>
            <person name="Yandell M."/>
            <person name="Nelson C."/>
            <person name="Grigoriev I."/>
            <person name="Davis J."/>
        </authorList>
    </citation>
    <scope>NUCLEOTIDE SEQUENCE</scope>
    <source>
        <strain evidence="1">G11</strain>
    </source>
</reference>
<sequence length="117" mass="13296">MSIQTDYATQFLATFLDLLRQMQYLIQTIQTRYNAFSPFTDGLQLAWQALQRLFAIALQLGLDVTWALRQVNLSLFYQVGLPLDQLLQVPTTELFAASYQYSSTTTTTSGSQSTFVH</sequence>
<gene>
    <name evidence="1" type="ORF">CROQUDRAFT_397482</name>
</gene>
<proteinExistence type="predicted"/>
<dbReference type="Proteomes" id="UP000886653">
    <property type="component" value="Unassembled WGS sequence"/>
</dbReference>
<keyword evidence="2" id="KW-1185">Reference proteome</keyword>
<name>A0A9P6TE86_9BASI</name>
<dbReference type="EMBL" id="MU167236">
    <property type="protein sequence ID" value="KAG0148495.1"/>
    <property type="molecule type" value="Genomic_DNA"/>
</dbReference>
<evidence type="ECO:0000313" key="2">
    <source>
        <dbReference type="Proteomes" id="UP000886653"/>
    </source>
</evidence>
<comment type="caution">
    <text evidence="1">The sequence shown here is derived from an EMBL/GenBank/DDBJ whole genome shotgun (WGS) entry which is preliminary data.</text>
</comment>
<dbReference type="AlphaFoldDB" id="A0A9P6TE86"/>
<accession>A0A9P6TE86</accession>
<protein>
    <submittedName>
        <fullName evidence="1">Uncharacterized protein</fullName>
    </submittedName>
</protein>
<evidence type="ECO:0000313" key="1">
    <source>
        <dbReference type="EMBL" id="KAG0148495.1"/>
    </source>
</evidence>
<organism evidence="1 2">
    <name type="scientific">Cronartium quercuum f. sp. fusiforme G11</name>
    <dbReference type="NCBI Taxonomy" id="708437"/>
    <lineage>
        <taxon>Eukaryota</taxon>
        <taxon>Fungi</taxon>
        <taxon>Dikarya</taxon>
        <taxon>Basidiomycota</taxon>
        <taxon>Pucciniomycotina</taxon>
        <taxon>Pucciniomycetes</taxon>
        <taxon>Pucciniales</taxon>
        <taxon>Coleosporiaceae</taxon>
        <taxon>Cronartium</taxon>
    </lineage>
</organism>